<protein>
    <submittedName>
        <fullName evidence="2">Uncharacterized protein</fullName>
    </submittedName>
</protein>
<proteinExistence type="predicted"/>
<sequence length="177" mass="18705">MNKKHEMVEWLMSLTSNILTWVQIPADAISPHDRASTWSRDPGPGRPTQARGAHHRARGTASSTSPGSARGSRHYLEPPARGPPMHCLEHQPADPRLEAGASSWGGSPALPGARGSASTTSSRTAQLELGQLTSDRLELGSAPAQGDSSWGGPRRTTPARGASSWALFWLGGLTTLS</sequence>
<comment type="caution">
    <text evidence="2">The sequence shown here is derived from an EMBL/GenBank/DDBJ whole genome shotgun (WGS) entry which is preliminary data.</text>
</comment>
<feature type="region of interest" description="Disordered" evidence="1">
    <location>
        <begin position="139"/>
        <end position="159"/>
    </location>
</feature>
<organism evidence="2 3">
    <name type="scientific">Sesamum alatum</name>
    <dbReference type="NCBI Taxonomy" id="300844"/>
    <lineage>
        <taxon>Eukaryota</taxon>
        <taxon>Viridiplantae</taxon>
        <taxon>Streptophyta</taxon>
        <taxon>Embryophyta</taxon>
        <taxon>Tracheophyta</taxon>
        <taxon>Spermatophyta</taxon>
        <taxon>Magnoliopsida</taxon>
        <taxon>eudicotyledons</taxon>
        <taxon>Gunneridae</taxon>
        <taxon>Pentapetalae</taxon>
        <taxon>asterids</taxon>
        <taxon>lamiids</taxon>
        <taxon>Lamiales</taxon>
        <taxon>Pedaliaceae</taxon>
        <taxon>Sesamum</taxon>
    </lineage>
</organism>
<evidence type="ECO:0000313" key="2">
    <source>
        <dbReference type="EMBL" id="KAK4423068.1"/>
    </source>
</evidence>
<reference evidence="2" key="2">
    <citation type="journal article" date="2024" name="Plant">
        <title>Genomic evolution and insights into agronomic trait innovations of Sesamum species.</title>
        <authorList>
            <person name="Miao H."/>
            <person name="Wang L."/>
            <person name="Qu L."/>
            <person name="Liu H."/>
            <person name="Sun Y."/>
            <person name="Le M."/>
            <person name="Wang Q."/>
            <person name="Wei S."/>
            <person name="Zheng Y."/>
            <person name="Lin W."/>
            <person name="Duan Y."/>
            <person name="Cao H."/>
            <person name="Xiong S."/>
            <person name="Wang X."/>
            <person name="Wei L."/>
            <person name="Li C."/>
            <person name="Ma Q."/>
            <person name="Ju M."/>
            <person name="Zhao R."/>
            <person name="Li G."/>
            <person name="Mu C."/>
            <person name="Tian Q."/>
            <person name="Mei H."/>
            <person name="Zhang T."/>
            <person name="Gao T."/>
            <person name="Zhang H."/>
        </authorList>
    </citation>
    <scope>NUCLEOTIDE SEQUENCE</scope>
    <source>
        <strain evidence="2">3651</strain>
    </source>
</reference>
<gene>
    <name evidence="2" type="ORF">Salat_1889400</name>
</gene>
<accession>A0AAE1Y3M1</accession>
<keyword evidence="3" id="KW-1185">Reference proteome</keyword>
<evidence type="ECO:0000256" key="1">
    <source>
        <dbReference type="SAM" id="MobiDB-lite"/>
    </source>
</evidence>
<dbReference type="AlphaFoldDB" id="A0AAE1Y3M1"/>
<evidence type="ECO:0000313" key="3">
    <source>
        <dbReference type="Proteomes" id="UP001293254"/>
    </source>
</evidence>
<dbReference type="Proteomes" id="UP001293254">
    <property type="component" value="Unassembled WGS sequence"/>
</dbReference>
<feature type="region of interest" description="Disordered" evidence="1">
    <location>
        <begin position="32"/>
        <end position="123"/>
    </location>
</feature>
<feature type="compositionally biased region" description="Low complexity" evidence="1">
    <location>
        <begin position="112"/>
        <end position="123"/>
    </location>
</feature>
<name>A0AAE1Y3M1_9LAMI</name>
<dbReference type="EMBL" id="JACGWO010000007">
    <property type="protein sequence ID" value="KAK4423068.1"/>
    <property type="molecule type" value="Genomic_DNA"/>
</dbReference>
<reference evidence="2" key="1">
    <citation type="submission" date="2020-06" db="EMBL/GenBank/DDBJ databases">
        <authorList>
            <person name="Li T."/>
            <person name="Hu X."/>
            <person name="Zhang T."/>
            <person name="Song X."/>
            <person name="Zhang H."/>
            <person name="Dai N."/>
            <person name="Sheng W."/>
            <person name="Hou X."/>
            <person name="Wei L."/>
        </authorList>
    </citation>
    <scope>NUCLEOTIDE SEQUENCE</scope>
    <source>
        <strain evidence="2">3651</strain>
        <tissue evidence="2">Leaf</tissue>
    </source>
</reference>
<feature type="compositionally biased region" description="Basic and acidic residues" evidence="1">
    <location>
        <begin position="87"/>
        <end position="97"/>
    </location>
</feature>